<keyword evidence="2" id="KW-1185">Reference proteome</keyword>
<dbReference type="Proteomes" id="UP001236014">
    <property type="component" value="Chromosome"/>
</dbReference>
<gene>
    <name evidence="1" type="ORF">QRX50_44530</name>
</gene>
<proteinExistence type="predicted"/>
<dbReference type="EMBL" id="CP127294">
    <property type="protein sequence ID" value="WIX78350.1"/>
    <property type="molecule type" value="Genomic_DNA"/>
</dbReference>
<accession>A0A9Y2IDG1</accession>
<reference evidence="1 2" key="1">
    <citation type="submission" date="2023-06" db="EMBL/GenBank/DDBJ databases">
        <authorList>
            <person name="Oyuntsetseg B."/>
            <person name="Kim S.B."/>
        </authorList>
    </citation>
    <scope>NUCLEOTIDE SEQUENCE [LARGE SCALE GENOMIC DNA]</scope>
    <source>
        <strain evidence="1 2">2-15</strain>
    </source>
</reference>
<protein>
    <submittedName>
        <fullName evidence="1">TIGR04141 family sporadically distributed protein</fullName>
    </submittedName>
</protein>
<dbReference type="InterPro" id="IPR026487">
    <property type="entry name" value="CHP04141"/>
</dbReference>
<sequence length="557" mass="60561">MPAPSAPSRPVSLFRLDGTGAEPDLLVSLKPEQVTTDTTVDLSGTRARLVAGAFHTEIPLWLPHAAALTGSELDLSSTLPFAVLLVPRPPWTYAVSWGAGHLVLNDEYVEQGFGLLFGIRRLDPFDLGLVSSAALDVSARATQISIPGGGELSAFRLEPYGDLVNRLAGSADLTDLTYGRVTGKRYRIRVGNSLYVPLAKEPQAFLADLDAVGAVVDEPDASSALRFVAQTRPLDRHHRLVPTLEAQLAEALGGDTGASLGLAWPATAVNDAENAGSFRITGLGSGGPLHVESRLELEHLTGRLAQLPEDKRVKALRAGRVATCADEAGEEETGSPVQVAKWLVFETTIGHTRYVFHQGRWYRIGETYVEQMREQVSQLLARKYEWPDLTWKPTGEPDDENRYCRQVATLDGYVCLDRDTATTPLHPRFELCDLLGPGNELIHVKWLGRATAASHLYTQALVSAEALHDEPEALAQLAEKVSTLDDGRVLTEAPDTVVLAAAGRAWNVGELFTLSQVALLRLDRAVRSLQATLKFADIPYQAKKKTTAQPAKRRRKA</sequence>
<dbReference type="KEGG" id="acab:QRX50_44530"/>
<dbReference type="NCBIfam" id="TIGR04141">
    <property type="entry name" value="TIGR04141 family sporadically distributed protein"/>
    <property type="match status" value="1"/>
</dbReference>
<dbReference type="RefSeq" id="WP_285969071.1">
    <property type="nucleotide sequence ID" value="NZ_CP127294.1"/>
</dbReference>
<evidence type="ECO:0000313" key="1">
    <source>
        <dbReference type="EMBL" id="WIX78350.1"/>
    </source>
</evidence>
<organism evidence="1 2">
    <name type="scientific">Amycolatopsis carbonis</name>
    <dbReference type="NCBI Taxonomy" id="715471"/>
    <lineage>
        <taxon>Bacteria</taxon>
        <taxon>Bacillati</taxon>
        <taxon>Actinomycetota</taxon>
        <taxon>Actinomycetes</taxon>
        <taxon>Pseudonocardiales</taxon>
        <taxon>Pseudonocardiaceae</taxon>
        <taxon>Amycolatopsis</taxon>
    </lineage>
</organism>
<evidence type="ECO:0000313" key="2">
    <source>
        <dbReference type="Proteomes" id="UP001236014"/>
    </source>
</evidence>
<dbReference type="AlphaFoldDB" id="A0A9Y2IDG1"/>
<name>A0A9Y2IDG1_9PSEU</name>
<dbReference type="Pfam" id="PF19614">
    <property type="entry name" value="DUF6119"/>
    <property type="match status" value="1"/>
</dbReference>